<keyword evidence="11 14" id="KW-1015">Disulfide bond</keyword>
<feature type="domain" description="CFEM" evidence="18">
    <location>
        <begin position="11"/>
        <end position="120"/>
    </location>
</feature>
<keyword evidence="5" id="KW-0964">Secreted</keyword>
<dbReference type="GO" id="GO:0005576">
    <property type="term" value="C:extracellular region"/>
    <property type="evidence" value="ECO:0007669"/>
    <property type="project" value="UniProtKB-SubCell"/>
</dbReference>
<comment type="similarity">
    <text evidence="4">Belongs to the RBT5 family.</text>
</comment>
<feature type="disulfide bond" evidence="14">
    <location>
        <begin position="43"/>
        <end position="74"/>
    </location>
</feature>
<dbReference type="Pfam" id="PF20684">
    <property type="entry name" value="Fung_rhodopsin"/>
    <property type="match status" value="1"/>
</dbReference>
<organism evidence="19 20">
    <name type="scientific">Zasmidium cellare ATCC 36951</name>
    <dbReference type="NCBI Taxonomy" id="1080233"/>
    <lineage>
        <taxon>Eukaryota</taxon>
        <taxon>Fungi</taxon>
        <taxon>Dikarya</taxon>
        <taxon>Ascomycota</taxon>
        <taxon>Pezizomycotina</taxon>
        <taxon>Dothideomycetes</taxon>
        <taxon>Dothideomycetidae</taxon>
        <taxon>Mycosphaerellales</taxon>
        <taxon>Mycosphaerellaceae</taxon>
        <taxon>Zasmidium</taxon>
    </lineage>
</organism>
<evidence type="ECO:0000256" key="13">
    <source>
        <dbReference type="ARBA" id="ARBA00038359"/>
    </source>
</evidence>
<dbReference type="Pfam" id="PF05730">
    <property type="entry name" value="CFEM"/>
    <property type="match status" value="1"/>
</dbReference>
<evidence type="ECO:0000256" key="8">
    <source>
        <dbReference type="ARBA" id="ARBA00022729"/>
    </source>
</evidence>
<evidence type="ECO:0000256" key="16">
    <source>
        <dbReference type="SAM" id="Phobius"/>
    </source>
</evidence>
<dbReference type="PROSITE" id="PS52012">
    <property type="entry name" value="CFEM"/>
    <property type="match status" value="1"/>
</dbReference>
<evidence type="ECO:0000256" key="14">
    <source>
        <dbReference type="PROSITE-ProRule" id="PRU01356"/>
    </source>
</evidence>
<evidence type="ECO:0000313" key="20">
    <source>
        <dbReference type="Proteomes" id="UP000799537"/>
    </source>
</evidence>
<dbReference type="InterPro" id="IPR049326">
    <property type="entry name" value="Rhodopsin_dom_fungi"/>
</dbReference>
<comment type="subcellular location">
    <subcellularLocation>
        <location evidence="2">Membrane</location>
        <topology evidence="2">Lipid-anchor</topology>
        <topology evidence="2">GPI-anchor</topology>
    </subcellularLocation>
    <subcellularLocation>
        <location evidence="1">Membrane</location>
        <topology evidence="1">Multi-pass membrane protein</topology>
    </subcellularLocation>
    <subcellularLocation>
        <location evidence="3">Secreted</location>
    </subcellularLocation>
</comment>
<keyword evidence="6" id="KW-0325">Glycoprotein</keyword>
<sequence length="530" mass="59323">MHLLASIALVCGLATAQTTLTNTSQSALDNSTDLPIPRCAQLCFAQILPQYECSMSSVQCICPNTNLTSDVQACLYSNCTIPDQLLAEKFSKDTCGAASRDQAGVTRRVTWVLFGLAIVFVAARAIARPQRLKGSGYGTDDWTILVCTALLLVLNVLVQTMTHKGLGRDNYTLPAEDITEMLKQFYVFEIIYTLIVMTTKVSILQLYLRIWTEEAVSMWFRRACWAFIWILITTMFAFVISLIFQCSPVSYAWTDWDGLHHGHCINRAGQIYALGAINIAYDVFVFVLPLHNFLKLNISWRRKMGVCLIFMVGLLVTVCSIIRLQYLVKVGLSSNPTWDYTSTAIWSSVECNFSVICTCMPAMAGLMQRLWATMTGNPLSTSSAESKAPIKPEVIDPENPVSEDEILHMRDPRASFSASATEVHETDPSAPTEKMGHSSTTDGVEIKHAPPSETTATRMSYRDDEGRLHEVKVIDRPTSDVQPPDPEVQRATEAQRQALRNLRRAEQVEWRAEPSLQRDWRTEGLPGRRF</sequence>
<feature type="region of interest" description="Disordered" evidence="15">
    <location>
        <begin position="474"/>
        <end position="493"/>
    </location>
</feature>
<evidence type="ECO:0000256" key="12">
    <source>
        <dbReference type="ARBA" id="ARBA00023288"/>
    </source>
</evidence>
<evidence type="ECO:0000256" key="7">
    <source>
        <dbReference type="ARBA" id="ARBA00022692"/>
    </source>
</evidence>
<feature type="transmembrane region" description="Helical" evidence="16">
    <location>
        <begin position="271"/>
        <end position="294"/>
    </location>
</feature>
<feature type="transmembrane region" description="Helical" evidence="16">
    <location>
        <begin position="139"/>
        <end position="158"/>
    </location>
</feature>
<reference evidence="19" key="1">
    <citation type="journal article" date="2020" name="Stud. Mycol.">
        <title>101 Dothideomycetes genomes: a test case for predicting lifestyles and emergence of pathogens.</title>
        <authorList>
            <person name="Haridas S."/>
            <person name="Albert R."/>
            <person name="Binder M."/>
            <person name="Bloem J."/>
            <person name="Labutti K."/>
            <person name="Salamov A."/>
            <person name="Andreopoulos B."/>
            <person name="Baker S."/>
            <person name="Barry K."/>
            <person name="Bills G."/>
            <person name="Bluhm B."/>
            <person name="Cannon C."/>
            <person name="Castanera R."/>
            <person name="Culley D."/>
            <person name="Daum C."/>
            <person name="Ezra D."/>
            <person name="Gonzalez J."/>
            <person name="Henrissat B."/>
            <person name="Kuo A."/>
            <person name="Liang C."/>
            <person name="Lipzen A."/>
            <person name="Lutzoni F."/>
            <person name="Magnuson J."/>
            <person name="Mondo S."/>
            <person name="Nolan M."/>
            <person name="Ohm R."/>
            <person name="Pangilinan J."/>
            <person name="Park H.-J."/>
            <person name="Ramirez L."/>
            <person name="Alfaro M."/>
            <person name="Sun H."/>
            <person name="Tritt A."/>
            <person name="Yoshinaga Y."/>
            <person name="Zwiers L.-H."/>
            <person name="Turgeon B."/>
            <person name="Goodwin S."/>
            <person name="Spatafora J."/>
            <person name="Crous P."/>
            <person name="Grigoriev I."/>
        </authorList>
    </citation>
    <scope>NUCLEOTIDE SEQUENCE</scope>
    <source>
        <strain evidence="19">ATCC 36951</strain>
    </source>
</reference>
<feature type="transmembrane region" description="Helical" evidence="16">
    <location>
        <begin position="344"/>
        <end position="366"/>
    </location>
</feature>
<evidence type="ECO:0000256" key="5">
    <source>
        <dbReference type="ARBA" id="ARBA00022525"/>
    </source>
</evidence>
<comment type="caution">
    <text evidence="14">Lacks conserved residue(s) required for the propagation of feature annotation.</text>
</comment>
<evidence type="ECO:0000256" key="10">
    <source>
        <dbReference type="ARBA" id="ARBA00023136"/>
    </source>
</evidence>
<dbReference type="RefSeq" id="XP_033661112.1">
    <property type="nucleotide sequence ID" value="XM_033809407.1"/>
</dbReference>
<keyword evidence="8 17" id="KW-0732">Signal</keyword>
<keyword evidence="6" id="KW-0336">GPI-anchor</keyword>
<dbReference type="GeneID" id="54562679"/>
<dbReference type="InterPro" id="IPR008427">
    <property type="entry name" value="Extracellular_membr_CFEM_dom"/>
</dbReference>
<comment type="similarity">
    <text evidence="13">Belongs to the SAT4 family.</text>
</comment>
<feature type="disulfide bond" evidence="14">
    <location>
        <begin position="39"/>
        <end position="79"/>
    </location>
</feature>
<gene>
    <name evidence="19" type="ORF">M409DRAFT_29311</name>
</gene>
<dbReference type="PANTHER" id="PTHR33048:SF143">
    <property type="entry name" value="EXTRACELLULAR MEMBRANE PROTEIN CFEM DOMAIN-CONTAINING PROTEIN-RELATED"/>
    <property type="match status" value="1"/>
</dbReference>
<dbReference type="Proteomes" id="UP000799537">
    <property type="component" value="Unassembled WGS sequence"/>
</dbReference>
<evidence type="ECO:0000256" key="2">
    <source>
        <dbReference type="ARBA" id="ARBA00004589"/>
    </source>
</evidence>
<feature type="transmembrane region" description="Helical" evidence="16">
    <location>
        <begin position="306"/>
        <end position="324"/>
    </location>
</feature>
<feature type="signal peptide" evidence="17">
    <location>
        <begin position="1"/>
        <end position="16"/>
    </location>
</feature>
<accession>A0A6A6C026</accession>
<evidence type="ECO:0000313" key="19">
    <source>
        <dbReference type="EMBL" id="KAF2160223.1"/>
    </source>
</evidence>
<feature type="disulfide bond" evidence="14">
    <location>
        <begin position="62"/>
        <end position="95"/>
    </location>
</feature>
<evidence type="ECO:0000256" key="9">
    <source>
        <dbReference type="ARBA" id="ARBA00022989"/>
    </source>
</evidence>
<feature type="chain" id="PRO_5025625052" description="CFEM domain-containing protein" evidence="17">
    <location>
        <begin position="17"/>
        <end position="530"/>
    </location>
</feature>
<keyword evidence="20" id="KW-1185">Reference proteome</keyword>
<keyword evidence="7 16" id="KW-0812">Transmembrane</keyword>
<feature type="transmembrane region" description="Helical" evidence="16">
    <location>
        <begin position="109"/>
        <end position="127"/>
    </location>
</feature>
<evidence type="ECO:0000256" key="6">
    <source>
        <dbReference type="ARBA" id="ARBA00022622"/>
    </source>
</evidence>
<keyword evidence="9 16" id="KW-1133">Transmembrane helix</keyword>
<evidence type="ECO:0000256" key="3">
    <source>
        <dbReference type="ARBA" id="ARBA00004613"/>
    </source>
</evidence>
<evidence type="ECO:0000256" key="11">
    <source>
        <dbReference type="ARBA" id="ARBA00023157"/>
    </source>
</evidence>
<dbReference type="GO" id="GO:0098552">
    <property type="term" value="C:side of membrane"/>
    <property type="evidence" value="ECO:0007669"/>
    <property type="project" value="UniProtKB-KW"/>
</dbReference>
<feature type="region of interest" description="Disordered" evidence="15">
    <location>
        <begin position="417"/>
        <end position="457"/>
    </location>
</feature>
<evidence type="ECO:0000256" key="1">
    <source>
        <dbReference type="ARBA" id="ARBA00004141"/>
    </source>
</evidence>
<dbReference type="OrthoDB" id="3626004at2759"/>
<dbReference type="InterPro" id="IPR052337">
    <property type="entry name" value="SAT4-like"/>
</dbReference>
<protein>
    <recommendedName>
        <fullName evidence="18">CFEM domain-containing protein</fullName>
    </recommendedName>
</protein>
<dbReference type="EMBL" id="ML993628">
    <property type="protein sequence ID" value="KAF2160223.1"/>
    <property type="molecule type" value="Genomic_DNA"/>
</dbReference>
<feature type="transmembrane region" description="Helical" evidence="16">
    <location>
        <begin position="223"/>
        <end position="251"/>
    </location>
</feature>
<keyword evidence="10 16" id="KW-0472">Membrane</keyword>
<proteinExistence type="inferred from homology"/>
<keyword evidence="12" id="KW-0449">Lipoprotein</keyword>
<evidence type="ECO:0000256" key="4">
    <source>
        <dbReference type="ARBA" id="ARBA00010031"/>
    </source>
</evidence>
<feature type="disulfide bond" evidence="14">
    <location>
        <begin position="53"/>
        <end position="60"/>
    </location>
</feature>
<evidence type="ECO:0000256" key="15">
    <source>
        <dbReference type="SAM" id="MobiDB-lite"/>
    </source>
</evidence>
<name>A0A6A6C026_ZASCE</name>
<dbReference type="PANTHER" id="PTHR33048">
    <property type="entry name" value="PTH11-LIKE INTEGRAL MEMBRANE PROTEIN (AFU_ORTHOLOGUE AFUA_5G11245)"/>
    <property type="match status" value="1"/>
</dbReference>
<dbReference type="AlphaFoldDB" id="A0A6A6C026"/>
<evidence type="ECO:0000259" key="18">
    <source>
        <dbReference type="PROSITE" id="PS52012"/>
    </source>
</evidence>
<evidence type="ECO:0000256" key="17">
    <source>
        <dbReference type="SAM" id="SignalP"/>
    </source>
</evidence>